<dbReference type="GO" id="GO:0003727">
    <property type="term" value="F:single-stranded RNA binding"/>
    <property type="evidence" value="ECO:0007669"/>
    <property type="project" value="TreeGrafter"/>
</dbReference>
<dbReference type="Proteomes" id="UP000001568">
    <property type="component" value="Chromosome 12"/>
</dbReference>
<dbReference type="GO" id="GO:0071035">
    <property type="term" value="P:nuclear polyadenylation-dependent rRNA catabolic process"/>
    <property type="evidence" value="ECO:0007669"/>
    <property type="project" value="TreeGrafter"/>
</dbReference>
<name>A4S626_OSTLU</name>
<dbReference type="EMBL" id="CP000592">
    <property type="protein sequence ID" value="ABO99007.1"/>
    <property type="molecule type" value="Genomic_DNA"/>
</dbReference>
<dbReference type="GO" id="GO:0071044">
    <property type="term" value="P:histone mRNA catabolic process"/>
    <property type="evidence" value="ECO:0007669"/>
    <property type="project" value="TreeGrafter"/>
</dbReference>
<evidence type="ECO:0000313" key="2">
    <source>
        <dbReference type="EMBL" id="ABO99007.1"/>
    </source>
</evidence>
<gene>
    <name evidence="2" type="ORF">OSTLU_39090</name>
</gene>
<dbReference type="eggNOG" id="KOG2206">
    <property type="taxonomic scope" value="Eukaryota"/>
</dbReference>
<dbReference type="Pfam" id="PF01612">
    <property type="entry name" value="DNA_pol_A_exo1"/>
    <property type="match status" value="1"/>
</dbReference>
<keyword evidence="3" id="KW-1185">Reference proteome</keyword>
<dbReference type="GO" id="GO:0071051">
    <property type="term" value="P:poly(A)-dependent snoRNA 3'-end processing"/>
    <property type="evidence" value="ECO:0007669"/>
    <property type="project" value="TreeGrafter"/>
</dbReference>
<feature type="domain" description="3'-5' exonuclease" evidence="1">
    <location>
        <begin position="7"/>
        <end position="176"/>
    </location>
</feature>
<protein>
    <recommendedName>
        <fullName evidence="1">3'-5' exonuclease domain-containing protein</fullName>
    </recommendedName>
</protein>
<dbReference type="SUPFAM" id="SSF53098">
    <property type="entry name" value="Ribonuclease H-like"/>
    <property type="match status" value="1"/>
</dbReference>
<dbReference type="GO" id="GO:0071036">
    <property type="term" value="P:nuclear polyadenylation-dependent snoRNA catabolic process"/>
    <property type="evidence" value="ECO:0007669"/>
    <property type="project" value="TreeGrafter"/>
</dbReference>
<dbReference type="GO" id="GO:0071039">
    <property type="term" value="P:nuclear polyadenylation-dependent CUT catabolic process"/>
    <property type="evidence" value="ECO:0007669"/>
    <property type="project" value="TreeGrafter"/>
</dbReference>
<organism evidence="2 3">
    <name type="scientific">Ostreococcus lucimarinus (strain CCE9901)</name>
    <dbReference type="NCBI Taxonomy" id="436017"/>
    <lineage>
        <taxon>Eukaryota</taxon>
        <taxon>Viridiplantae</taxon>
        <taxon>Chlorophyta</taxon>
        <taxon>Mamiellophyceae</taxon>
        <taxon>Mamiellales</taxon>
        <taxon>Bathycoccaceae</taxon>
        <taxon>Ostreococcus</taxon>
    </lineage>
</organism>
<dbReference type="GO" id="GO:0000175">
    <property type="term" value="F:3'-5'-RNA exonuclease activity"/>
    <property type="evidence" value="ECO:0007669"/>
    <property type="project" value="InterPro"/>
</dbReference>
<sequence>MDEDHALQVVETVDALEELAAHLEECKEFAVDLEHHSYRSFKGFTCLMQISTRERDFVVDVLALRSHVRDALGKAFADADKLKVMHGADNDVQWLQKDFGMFVSCLFDTGQAARVLELPSKGLAYLLHHYCGIKANKRFQLADWRLRPLTKEMVEYARGDTHHLLYVHDRLKEALR</sequence>
<dbReference type="PANTHER" id="PTHR12124:SF47">
    <property type="entry name" value="EXOSOME COMPONENT 10"/>
    <property type="match status" value="1"/>
</dbReference>
<dbReference type="RefSeq" id="XP_001420714.1">
    <property type="nucleotide sequence ID" value="XM_001420677.1"/>
</dbReference>
<dbReference type="PANTHER" id="PTHR12124">
    <property type="entry name" value="POLYMYOSITIS/SCLERODERMA AUTOANTIGEN-RELATED"/>
    <property type="match status" value="1"/>
</dbReference>
<dbReference type="GO" id="GO:0071037">
    <property type="term" value="P:nuclear polyadenylation-dependent snRNA catabolic process"/>
    <property type="evidence" value="ECO:0007669"/>
    <property type="project" value="TreeGrafter"/>
</dbReference>
<dbReference type="InterPro" id="IPR002562">
    <property type="entry name" value="3'-5'_exonuclease_dom"/>
</dbReference>
<dbReference type="STRING" id="436017.A4S626"/>
<dbReference type="HOGENOM" id="CLU_042387_2_1_1"/>
<dbReference type="GO" id="GO:0071038">
    <property type="term" value="P:TRAMP-dependent tRNA surveillance pathway"/>
    <property type="evidence" value="ECO:0007669"/>
    <property type="project" value="TreeGrafter"/>
</dbReference>
<dbReference type="InterPro" id="IPR012337">
    <property type="entry name" value="RNaseH-like_sf"/>
</dbReference>
<dbReference type="SMART" id="SM00474">
    <property type="entry name" value="35EXOc"/>
    <property type="match status" value="1"/>
</dbReference>
<dbReference type="GO" id="GO:0000467">
    <property type="term" value="P:exonucleolytic trimming to generate mature 3'-end of 5.8S rRNA from tricistronic rRNA transcript (SSU-rRNA, 5.8S rRNA, LSU-rRNA)"/>
    <property type="evidence" value="ECO:0007669"/>
    <property type="project" value="InterPro"/>
</dbReference>
<dbReference type="GO" id="GO:0000176">
    <property type="term" value="C:nuclear exosome (RNase complex)"/>
    <property type="evidence" value="ECO:0007669"/>
    <property type="project" value="TreeGrafter"/>
</dbReference>
<dbReference type="Gramene" id="ABO99007">
    <property type="protein sequence ID" value="ABO99007"/>
    <property type="gene ID" value="OSTLU_39090"/>
</dbReference>
<accession>A4S626</accession>
<dbReference type="OrthoDB" id="2250022at2759"/>
<dbReference type="KEGG" id="olu:OSTLU_39090"/>
<reference evidence="2 3" key="1">
    <citation type="journal article" date="2007" name="Proc. Natl. Acad. Sci. U.S.A.">
        <title>The tiny eukaryote Ostreococcus provides genomic insights into the paradox of plankton speciation.</title>
        <authorList>
            <person name="Palenik B."/>
            <person name="Grimwood J."/>
            <person name="Aerts A."/>
            <person name="Rouze P."/>
            <person name="Salamov A."/>
            <person name="Putnam N."/>
            <person name="Dupont C."/>
            <person name="Jorgensen R."/>
            <person name="Derelle E."/>
            <person name="Rombauts S."/>
            <person name="Zhou K."/>
            <person name="Otillar R."/>
            <person name="Merchant S.S."/>
            <person name="Podell S."/>
            <person name="Gaasterland T."/>
            <person name="Napoli C."/>
            <person name="Gendler K."/>
            <person name="Manuell A."/>
            <person name="Tai V."/>
            <person name="Vallon O."/>
            <person name="Piganeau G."/>
            <person name="Jancek S."/>
            <person name="Heijde M."/>
            <person name="Jabbari K."/>
            <person name="Bowler C."/>
            <person name="Lohr M."/>
            <person name="Robbens S."/>
            <person name="Werner G."/>
            <person name="Dubchak I."/>
            <person name="Pazour G.J."/>
            <person name="Ren Q."/>
            <person name="Paulsen I."/>
            <person name="Delwiche C."/>
            <person name="Schmutz J."/>
            <person name="Rokhsar D."/>
            <person name="Van de Peer Y."/>
            <person name="Moreau H."/>
            <person name="Grigoriev I.V."/>
        </authorList>
    </citation>
    <scope>NUCLEOTIDE SEQUENCE [LARGE SCALE GENOMIC DNA]</scope>
    <source>
        <strain evidence="2 3">CCE9901</strain>
    </source>
</reference>
<dbReference type="InterPro" id="IPR036397">
    <property type="entry name" value="RNaseH_sf"/>
</dbReference>
<dbReference type="GeneID" id="5004859"/>
<dbReference type="InterPro" id="IPR045092">
    <property type="entry name" value="Rrp6-like"/>
</dbReference>
<dbReference type="GO" id="GO:0005730">
    <property type="term" value="C:nucleolus"/>
    <property type="evidence" value="ECO:0007669"/>
    <property type="project" value="TreeGrafter"/>
</dbReference>
<proteinExistence type="predicted"/>
<dbReference type="OMA" id="ECKEFAV"/>
<evidence type="ECO:0000259" key="1">
    <source>
        <dbReference type="SMART" id="SM00474"/>
    </source>
</evidence>
<dbReference type="AlphaFoldDB" id="A4S626"/>
<dbReference type="GO" id="GO:0071040">
    <property type="term" value="P:nuclear polyadenylation-dependent antisense transcript catabolic process"/>
    <property type="evidence" value="ECO:0007669"/>
    <property type="project" value="TreeGrafter"/>
</dbReference>
<dbReference type="Gene3D" id="3.30.420.10">
    <property type="entry name" value="Ribonuclease H-like superfamily/Ribonuclease H"/>
    <property type="match status" value="1"/>
</dbReference>
<evidence type="ECO:0000313" key="3">
    <source>
        <dbReference type="Proteomes" id="UP000001568"/>
    </source>
</evidence>
<feature type="non-terminal residue" evidence="2">
    <location>
        <position position="176"/>
    </location>
</feature>